<keyword evidence="4 5" id="KW-0732">Signal</keyword>
<keyword evidence="7" id="KW-1185">Reference proteome</keyword>
<evidence type="ECO:0000256" key="5">
    <source>
        <dbReference type="SAM" id="SignalP"/>
    </source>
</evidence>
<dbReference type="Gene3D" id="2.120.10.30">
    <property type="entry name" value="TolB, C-terminal domain"/>
    <property type="match status" value="1"/>
</dbReference>
<dbReference type="InterPro" id="IPR017996">
    <property type="entry name" value="MRJP/yellow-related"/>
</dbReference>
<dbReference type="InterPro" id="IPR011042">
    <property type="entry name" value="6-blade_b-propeller_TolB-like"/>
</dbReference>
<evidence type="ECO:0000313" key="7">
    <source>
        <dbReference type="Proteomes" id="UP000791440"/>
    </source>
</evidence>
<evidence type="ECO:0000256" key="2">
    <source>
        <dbReference type="ARBA" id="ARBA00009127"/>
    </source>
</evidence>
<name>A0A921ZQ90_MANSE</name>
<dbReference type="EMBL" id="JH668796">
    <property type="protein sequence ID" value="KAG6461986.1"/>
    <property type="molecule type" value="Genomic_DNA"/>
</dbReference>
<feature type="chain" id="PRO_5037793998" evidence="5">
    <location>
        <begin position="17"/>
        <end position="364"/>
    </location>
</feature>
<gene>
    <name evidence="6" type="ORF">O3G_MSEX012980</name>
</gene>
<comment type="caution">
    <text evidence="6">The sequence shown here is derived from an EMBL/GenBank/DDBJ whole genome shotgun (WGS) entry which is preliminary data.</text>
</comment>
<dbReference type="PANTHER" id="PTHR10009:SF10">
    <property type="entry name" value="L-DOPACHROME TAUTOMERASE YELLOW-F-RELATED"/>
    <property type="match status" value="1"/>
</dbReference>
<keyword evidence="3" id="KW-0964">Secreted</keyword>
<dbReference type="Pfam" id="PF03022">
    <property type="entry name" value="MRJP"/>
    <property type="match status" value="1"/>
</dbReference>
<evidence type="ECO:0000256" key="3">
    <source>
        <dbReference type="ARBA" id="ARBA00022525"/>
    </source>
</evidence>
<sequence>MFKINVILFLINYVIAQGNIGDGKLKQIFSWKQIGYDIHGVKYRNSSDHERRPDGIIFDQDLEEEEKFFIQYNNVPIGLQVYADKVFVTVPRRKYGIPSTLNYVDRSAPSPLLMPYPSFEEVKRLVSVYRPAVDECDRLWMVDTGLLEVPGARKQLQPPAILAYDLPTGTLLFRYVFGSAVLINERTSGGLTSITIDVQRSACDDAYAYVNDLATEGLVVFSLKQRQFWRINHPSFSHDESAMNFTAAGSVINWKDGVFSIALSETRKSIRTAYYHPLVSTHEFSIDTRILKQRGFNFNNQFKDLGTRGPNTQSSKHVYHAGTRTLFFGNVAQDAILCWNVDVPLTPENVGITVQDHQKLVYIS</sequence>
<reference evidence="6" key="1">
    <citation type="journal article" date="2016" name="Insect Biochem. Mol. Biol.">
        <title>Multifaceted biological insights from a draft genome sequence of the tobacco hornworm moth, Manduca sexta.</title>
        <authorList>
            <person name="Kanost M.R."/>
            <person name="Arrese E.L."/>
            <person name="Cao X."/>
            <person name="Chen Y.R."/>
            <person name="Chellapilla S."/>
            <person name="Goldsmith M.R."/>
            <person name="Grosse-Wilde E."/>
            <person name="Heckel D.G."/>
            <person name="Herndon N."/>
            <person name="Jiang H."/>
            <person name="Papanicolaou A."/>
            <person name="Qu J."/>
            <person name="Soulages J.L."/>
            <person name="Vogel H."/>
            <person name="Walters J."/>
            <person name="Waterhouse R.M."/>
            <person name="Ahn S.J."/>
            <person name="Almeida F.C."/>
            <person name="An C."/>
            <person name="Aqrawi P."/>
            <person name="Bretschneider A."/>
            <person name="Bryant W.B."/>
            <person name="Bucks S."/>
            <person name="Chao H."/>
            <person name="Chevignon G."/>
            <person name="Christen J.M."/>
            <person name="Clarke D.F."/>
            <person name="Dittmer N.T."/>
            <person name="Ferguson L.C.F."/>
            <person name="Garavelou S."/>
            <person name="Gordon K.H.J."/>
            <person name="Gunaratna R.T."/>
            <person name="Han Y."/>
            <person name="Hauser F."/>
            <person name="He Y."/>
            <person name="Heidel-Fischer H."/>
            <person name="Hirsh A."/>
            <person name="Hu Y."/>
            <person name="Jiang H."/>
            <person name="Kalra D."/>
            <person name="Klinner C."/>
            <person name="Konig C."/>
            <person name="Kovar C."/>
            <person name="Kroll A.R."/>
            <person name="Kuwar S.S."/>
            <person name="Lee S.L."/>
            <person name="Lehman R."/>
            <person name="Li K."/>
            <person name="Li Z."/>
            <person name="Liang H."/>
            <person name="Lovelace S."/>
            <person name="Lu Z."/>
            <person name="Mansfield J.H."/>
            <person name="McCulloch K.J."/>
            <person name="Mathew T."/>
            <person name="Morton B."/>
            <person name="Muzny D.M."/>
            <person name="Neunemann D."/>
            <person name="Ongeri F."/>
            <person name="Pauchet Y."/>
            <person name="Pu L.L."/>
            <person name="Pyrousis I."/>
            <person name="Rao X.J."/>
            <person name="Redding A."/>
            <person name="Roesel C."/>
            <person name="Sanchez-Gracia A."/>
            <person name="Schaack S."/>
            <person name="Shukla A."/>
            <person name="Tetreau G."/>
            <person name="Wang Y."/>
            <person name="Xiong G.H."/>
            <person name="Traut W."/>
            <person name="Walsh T.K."/>
            <person name="Worley K.C."/>
            <person name="Wu D."/>
            <person name="Wu W."/>
            <person name="Wu Y.Q."/>
            <person name="Zhang X."/>
            <person name="Zou Z."/>
            <person name="Zucker H."/>
            <person name="Briscoe A.D."/>
            <person name="Burmester T."/>
            <person name="Clem R.J."/>
            <person name="Feyereisen R."/>
            <person name="Grimmelikhuijzen C.J.P."/>
            <person name="Hamodrakas S.J."/>
            <person name="Hansson B.S."/>
            <person name="Huguet E."/>
            <person name="Jermiin L.S."/>
            <person name="Lan Q."/>
            <person name="Lehman H.K."/>
            <person name="Lorenzen M."/>
            <person name="Merzendorfer H."/>
            <person name="Michalopoulos I."/>
            <person name="Morton D.B."/>
            <person name="Muthukrishnan S."/>
            <person name="Oakeshott J.G."/>
            <person name="Palmer W."/>
            <person name="Park Y."/>
            <person name="Passarelli A.L."/>
            <person name="Rozas J."/>
            <person name="Schwartz L.M."/>
            <person name="Smith W."/>
            <person name="Southgate A."/>
            <person name="Vilcinskas A."/>
            <person name="Vogt R."/>
            <person name="Wang P."/>
            <person name="Werren J."/>
            <person name="Yu X.Q."/>
            <person name="Zhou J.J."/>
            <person name="Brown S.J."/>
            <person name="Scherer S.E."/>
            <person name="Richards S."/>
            <person name="Blissard G.W."/>
        </authorList>
    </citation>
    <scope>NUCLEOTIDE SEQUENCE</scope>
</reference>
<organism evidence="6 7">
    <name type="scientific">Manduca sexta</name>
    <name type="common">Tobacco hawkmoth</name>
    <name type="synonym">Tobacco hornworm</name>
    <dbReference type="NCBI Taxonomy" id="7130"/>
    <lineage>
        <taxon>Eukaryota</taxon>
        <taxon>Metazoa</taxon>
        <taxon>Ecdysozoa</taxon>
        <taxon>Arthropoda</taxon>
        <taxon>Hexapoda</taxon>
        <taxon>Insecta</taxon>
        <taxon>Pterygota</taxon>
        <taxon>Neoptera</taxon>
        <taxon>Endopterygota</taxon>
        <taxon>Lepidoptera</taxon>
        <taxon>Glossata</taxon>
        <taxon>Ditrysia</taxon>
        <taxon>Bombycoidea</taxon>
        <taxon>Sphingidae</taxon>
        <taxon>Sphinginae</taxon>
        <taxon>Sphingini</taxon>
        <taxon>Manduca</taxon>
    </lineage>
</organism>
<dbReference type="AlphaFoldDB" id="A0A921ZQ90"/>
<feature type="non-terminal residue" evidence="6">
    <location>
        <position position="364"/>
    </location>
</feature>
<comment type="subcellular location">
    <subcellularLocation>
        <location evidence="1">Secreted</location>
    </subcellularLocation>
</comment>
<evidence type="ECO:0000256" key="4">
    <source>
        <dbReference type="ARBA" id="ARBA00022729"/>
    </source>
</evidence>
<evidence type="ECO:0000256" key="1">
    <source>
        <dbReference type="ARBA" id="ARBA00004613"/>
    </source>
</evidence>
<evidence type="ECO:0000313" key="6">
    <source>
        <dbReference type="EMBL" id="KAG6461986.1"/>
    </source>
</evidence>
<dbReference type="Proteomes" id="UP000791440">
    <property type="component" value="Unassembled WGS sequence"/>
</dbReference>
<protein>
    <submittedName>
        <fullName evidence="6">Uncharacterized protein</fullName>
    </submittedName>
</protein>
<dbReference type="PANTHER" id="PTHR10009">
    <property type="entry name" value="PROTEIN YELLOW-RELATED"/>
    <property type="match status" value="1"/>
</dbReference>
<feature type="signal peptide" evidence="5">
    <location>
        <begin position="1"/>
        <end position="16"/>
    </location>
</feature>
<comment type="similarity">
    <text evidence="2">Belongs to the major royal jelly protein family.</text>
</comment>
<proteinExistence type="inferred from homology"/>
<dbReference type="GO" id="GO:0005576">
    <property type="term" value="C:extracellular region"/>
    <property type="evidence" value="ECO:0007669"/>
    <property type="project" value="UniProtKB-SubCell"/>
</dbReference>
<accession>A0A921ZQ90</accession>
<reference evidence="6" key="2">
    <citation type="submission" date="2020-12" db="EMBL/GenBank/DDBJ databases">
        <authorList>
            <person name="Kanost M."/>
        </authorList>
    </citation>
    <scope>NUCLEOTIDE SEQUENCE</scope>
</reference>